<dbReference type="FunFam" id="3.30.420.40:FF:000805">
    <property type="entry name" value="Hexokinase-2"/>
    <property type="match status" value="1"/>
</dbReference>
<dbReference type="GO" id="GO:0006006">
    <property type="term" value="P:glucose metabolic process"/>
    <property type="evidence" value="ECO:0007669"/>
    <property type="project" value="TreeGrafter"/>
</dbReference>
<dbReference type="GO" id="GO:0001678">
    <property type="term" value="P:intracellular glucose homeostasis"/>
    <property type="evidence" value="ECO:0007669"/>
    <property type="project" value="InterPro"/>
</dbReference>
<dbReference type="GO" id="GO:0005741">
    <property type="term" value="C:mitochondrial outer membrane"/>
    <property type="evidence" value="ECO:0007669"/>
    <property type="project" value="UniProtKB-SubCell"/>
</dbReference>
<dbReference type="Gene3D" id="3.30.420.40">
    <property type="match status" value="1"/>
</dbReference>
<dbReference type="Pfam" id="PF00349">
    <property type="entry name" value="Hexokinase_1"/>
    <property type="match status" value="1"/>
</dbReference>
<evidence type="ECO:0000256" key="7">
    <source>
        <dbReference type="ARBA" id="ARBA00022533"/>
    </source>
</evidence>
<evidence type="ECO:0000256" key="5">
    <source>
        <dbReference type="ARBA" id="ARBA00009225"/>
    </source>
</evidence>
<keyword evidence="6" id="KW-0963">Cytoplasm</keyword>
<evidence type="ECO:0000256" key="21">
    <source>
        <dbReference type="ARBA" id="ARBA00047905"/>
    </source>
</evidence>
<evidence type="ECO:0000256" key="20">
    <source>
        <dbReference type="ARBA" id="ARBA00047013"/>
    </source>
</evidence>
<dbReference type="InterPro" id="IPR001312">
    <property type="entry name" value="Hexokinase"/>
</dbReference>
<comment type="pathway">
    <text evidence="3">Carbohydrate degradation; glycolysis; D-glyceraldehyde 3-phosphate and glycerone phosphate from D-glucose: step 1/4.</text>
</comment>
<gene>
    <name evidence="26" type="ORF">SKAU_G00010130</name>
</gene>
<evidence type="ECO:0000259" key="25">
    <source>
        <dbReference type="Pfam" id="PF00349"/>
    </source>
</evidence>
<evidence type="ECO:0000256" key="6">
    <source>
        <dbReference type="ARBA" id="ARBA00022490"/>
    </source>
</evidence>
<dbReference type="EMBL" id="JAINUF010000001">
    <property type="protein sequence ID" value="KAJ8380235.1"/>
    <property type="molecule type" value="Genomic_DNA"/>
</dbReference>
<dbReference type="Proteomes" id="UP001152622">
    <property type="component" value="Chromosome 1"/>
</dbReference>
<dbReference type="PROSITE" id="PS00378">
    <property type="entry name" value="HEXOKINASE_1"/>
    <property type="match status" value="1"/>
</dbReference>
<comment type="catalytic activity">
    <reaction evidence="18">
        <text>a D-hexose + ATP = a D-hexose 6-phosphate + ADP + H(+)</text>
        <dbReference type="Rhea" id="RHEA:22740"/>
        <dbReference type="ChEBI" id="CHEBI:4194"/>
        <dbReference type="ChEBI" id="CHEBI:15378"/>
        <dbReference type="ChEBI" id="CHEBI:30616"/>
        <dbReference type="ChEBI" id="CHEBI:229467"/>
        <dbReference type="ChEBI" id="CHEBI:456216"/>
        <dbReference type="EC" id="2.7.1.1"/>
    </reaction>
    <physiologicalReaction direction="left-to-right" evidence="18">
        <dbReference type="Rhea" id="RHEA:22741"/>
    </physiologicalReaction>
</comment>
<dbReference type="InterPro" id="IPR019807">
    <property type="entry name" value="Hexokinase_BS"/>
</dbReference>
<evidence type="ECO:0000256" key="22">
    <source>
        <dbReference type="ARBA" id="ARBA00048160"/>
    </source>
</evidence>
<evidence type="ECO:0000256" key="11">
    <source>
        <dbReference type="ARBA" id="ARBA00022777"/>
    </source>
</evidence>
<evidence type="ECO:0000256" key="8">
    <source>
        <dbReference type="ARBA" id="ARBA00022679"/>
    </source>
</evidence>
<dbReference type="InterPro" id="IPR022672">
    <property type="entry name" value="Hexokinase_N"/>
</dbReference>
<evidence type="ECO:0000256" key="24">
    <source>
        <dbReference type="SAM" id="MobiDB-lite"/>
    </source>
</evidence>
<evidence type="ECO:0000256" key="14">
    <source>
        <dbReference type="ARBA" id="ARBA00022990"/>
    </source>
</evidence>
<dbReference type="InterPro" id="IPR043129">
    <property type="entry name" value="ATPase_NBD"/>
</dbReference>
<keyword evidence="16" id="KW-0472">Membrane</keyword>
<keyword evidence="15" id="KW-0496">Mitochondrion</keyword>
<dbReference type="PANTHER" id="PTHR19443">
    <property type="entry name" value="HEXOKINASE"/>
    <property type="match status" value="1"/>
</dbReference>
<comment type="pathway">
    <text evidence="4">Carbohydrate metabolism; hexose metabolism.</text>
</comment>
<evidence type="ECO:0000256" key="1">
    <source>
        <dbReference type="ARBA" id="ARBA00004450"/>
    </source>
</evidence>
<evidence type="ECO:0000256" key="13">
    <source>
        <dbReference type="ARBA" id="ARBA00022840"/>
    </source>
</evidence>
<organism evidence="26 27">
    <name type="scientific">Synaphobranchus kaupii</name>
    <name type="common">Kaup's arrowtooth eel</name>
    <dbReference type="NCBI Taxonomy" id="118154"/>
    <lineage>
        <taxon>Eukaryota</taxon>
        <taxon>Metazoa</taxon>
        <taxon>Chordata</taxon>
        <taxon>Craniata</taxon>
        <taxon>Vertebrata</taxon>
        <taxon>Euteleostomi</taxon>
        <taxon>Actinopterygii</taxon>
        <taxon>Neopterygii</taxon>
        <taxon>Teleostei</taxon>
        <taxon>Anguilliformes</taxon>
        <taxon>Synaphobranchidae</taxon>
        <taxon>Synaphobranchus</taxon>
    </lineage>
</organism>
<comment type="caution">
    <text evidence="26">The sequence shown here is derived from an EMBL/GenBank/DDBJ whole genome shotgun (WGS) entry which is preliminary data.</text>
</comment>
<keyword evidence="12" id="KW-1000">Mitochondrion outer membrane</keyword>
<name>A0A9Q1JCV3_SYNKA</name>
<reference evidence="26" key="1">
    <citation type="journal article" date="2023" name="Science">
        <title>Genome structures resolve the early diversification of teleost fishes.</title>
        <authorList>
            <person name="Parey E."/>
            <person name="Louis A."/>
            <person name="Montfort J."/>
            <person name="Bouchez O."/>
            <person name="Roques C."/>
            <person name="Iampietro C."/>
            <person name="Lluch J."/>
            <person name="Castinel A."/>
            <person name="Donnadieu C."/>
            <person name="Desvignes T."/>
            <person name="Floi Bucao C."/>
            <person name="Jouanno E."/>
            <person name="Wen M."/>
            <person name="Mejri S."/>
            <person name="Dirks R."/>
            <person name="Jansen H."/>
            <person name="Henkel C."/>
            <person name="Chen W.J."/>
            <person name="Zahm M."/>
            <person name="Cabau C."/>
            <person name="Klopp C."/>
            <person name="Thompson A.W."/>
            <person name="Robinson-Rechavi M."/>
            <person name="Braasch I."/>
            <person name="Lecointre G."/>
            <person name="Bobe J."/>
            <person name="Postlethwait J.H."/>
            <person name="Berthelot C."/>
            <person name="Roest Crollius H."/>
            <person name="Guiguen Y."/>
        </authorList>
    </citation>
    <scope>NUCLEOTIDE SEQUENCE</scope>
    <source>
        <strain evidence="26">WJC10195</strain>
    </source>
</reference>
<keyword evidence="13 23" id="KW-0067">ATP-binding</keyword>
<evidence type="ECO:0000256" key="4">
    <source>
        <dbReference type="ARBA" id="ARBA00005028"/>
    </source>
</evidence>
<protein>
    <recommendedName>
        <fullName evidence="23">Phosphotransferase</fullName>
        <ecNumber evidence="23">2.7.1.-</ecNumber>
    </recommendedName>
</protein>
<evidence type="ECO:0000256" key="15">
    <source>
        <dbReference type="ARBA" id="ARBA00023128"/>
    </source>
</evidence>
<proteinExistence type="inferred from homology"/>
<accession>A0A9Q1JCV3</accession>
<keyword evidence="10 23" id="KW-0547">Nucleotide-binding</keyword>
<comment type="catalytic activity">
    <reaction evidence="21">
        <text>D-fructose + ATP = D-fructose 6-phosphate + ADP + H(+)</text>
        <dbReference type="Rhea" id="RHEA:16125"/>
        <dbReference type="ChEBI" id="CHEBI:15378"/>
        <dbReference type="ChEBI" id="CHEBI:30616"/>
        <dbReference type="ChEBI" id="CHEBI:37721"/>
        <dbReference type="ChEBI" id="CHEBI:61527"/>
        <dbReference type="ChEBI" id="CHEBI:456216"/>
        <dbReference type="EC" id="2.7.1.1"/>
    </reaction>
    <physiologicalReaction direction="left-to-right" evidence="21">
        <dbReference type="Rhea" id="RHEA:16126"/>
    </physiologicalReaction>
</comment>
<comment type="subcellular location">
    <subcellularLocation>
        <location evidence="2">Cytoplasm</location>
        <location evidence="2">Cytosol</location>
    </subcellularLocation>
    <subcellularLocation>
        <location evidence="1">Mitochondrion outer membrane</location>
        <topology evidence="1">Peripheral membrane protein</topology>
    </subcellularLocation>
</comment>
<comment type="similarity">
    <text evidence="5 23">Belongs to the hexokinase family.</text>
</comment>
<feature type="domain" description="Hexokinase N-terminal" evidence="25">
    <location>
        <begin position="2"/>
        <end position="69"/>
    </location>
</feature>
<dbReference type="OrthoDB" id="8878430at2759"/>
<evidence type="ECO:0000256" key="9">
    <source>
        <dbReference type="ARBA" id="ARBA00022737"/>
    </source>
</evidence>
<evidence type="ECO:0000256" key="10">
    <source>
        <dbReference type="ARBA" id="ARBA00022741"/>
    </source>
</evidence>
<keyword evidence="17 23" id="KW-0324">Glycolysis</keyword>
<feature type="compositionally biased region" description="Basic and acidic residues" evidence="24">
    <location>
        <begin position="72"/>
        <end position="81"/>
    </location>
</feature>
<evidence type="ECO:0000256" key="18">
    <source>
        <dbReference type="ARBA" id="ARBA00044613"/>
    </source>
</evidence>
<keyword evidence="8 23" id="KW-0808">Transferase</keyword>
<evidence type="ECO:0000256" key="2">
    <source>
        <dbReference type="ARBA" id="ARBA00004514"/>
    </source>
</evidence>
<sequence>MRGCGSNLFDHIADCLANFLEKMGIKDKKLPLGFTFSFPCQQTKLDESVLVTWTKGFKASGGGGQGCGQPAEEGHQEERGL</sequence>
<keyword evidence="14" id="KW-0007">Acetylation</keyword>
<dbReference type="GO" id="GO:0005536">
    <property type="term" value="F:D-glucose binding"/>
    <property type="evidence" value="ECO:0007669"/>
    <property type="project" value="InterPro"/>
</dbReference>
<dbReference type="GO" id="GO:0005524">
    <property type="term" value="F:ATP binding"/>
    <property type="evidence" value="ECO:0007669"/>
    <property type="project" value="UniProtKB-UniRule"/>
</dbReference>
<feature type="region of interest" description="Disordered" evidence="24">
    <location>
        <begin position="59"/>
        <end position="81"/>
    </location>
</feature>
<comment type="catalytic activity">
    <reaction evidence="22">
        <text>D-glucose + ATP = D-glucose 6-phosphate + ADP + H(+)</text>
        <dbReference type="Rhea" id="RHEA:17825"/>
        <dbReference type="ChEBI" id="CHEBI:4167"/>
        <dbReference type="ChEBI" id="CHEBI:15378"/>
        <dbReference type="ChEBI" id="CHEBI:30616"/>
        <dbReference type="ChEBI" id="CHEBI:61548"/>
        <dbReference type="ChEBI" id="CHEBI:456216"/>
        <dbReference type="EC" id="2.7.1.1"/>
    </reaction>
    <physiologicalReaction direction="left-to-right" evidence="22">
        <dbReference type="Rhea" id="RHEA:17826"/>
    </physiologicalReaction>
</comment>
<evidence type="ECO:0000256" key="23">
    <source>
        <dbReference type="RuleBase" id="RU362007"/>
    </source>
</evidence>
<evidence type="ECO:0000256" key="3">
    <source>
        <dbReference type="ARBA" id="ARBA00004888"/>
    </source>
</evidence>
<dbReference type="PANTHER" id="PTHR19443:SF4">
    <property type="entry name" value="HEXOKINASE-2"/>
    <property type="match status" value="1"/>
</dbReference>
<evidence type="ECO:0000256" key="12">
    <source>
        <dbReference type="ARBA" id="ARBA00022787"/>
    </source>
</evidence>
<evidence type="ECO:0000313" key="26">
    <source>
        <dbReference type="EMBL" id="KAJ8380235.1"/>
    </source>
</evidence>
<evidence type="ECO:0000256" key="17">
    <source>
        <dbReference type="ARBA" id="ARBA00023152"/>
    </source>
</evidence>
<evidence type="ECO:0000256" key="19">
    <source>
        <dbReference type="ARBA" id="ARBA00046097"/>
    </source>
</evidence>
<dbReference type="AlphaFoldDB" id="A0A9Q1JCV3"/>
<dbReference type="GO" id="GO:0006096">
    <property type="term" value="P:glycolytic process"/>
    <property type="evidence" value="ECO:0007669"/>
    <property type="project" value="UniProtKB-KW"/>
</dbReference>
<keyword evidence="27" id="KW-1185">Reference proteome</keyword>
<keyword evidence="9" id="KW-0677">Repeat</keyword>
<dbReference type="GO" id="GO:0005829">
    <property type="term" value="C:cytosol"/>
    <property type="evidence" value="ECO:0007669"/>
    <property type="project" value="UniProtKB-SubCell"/>
</dbReference>
<dbReference type="PROSITE" id="PS51748">
    <property type="entry name" value="HEXOKINASE_2"/>
    <property type="match status" value="1"/>
</dbReference>
<keyword evidence="11 23" id="KW-0418">Kinase</keyword>
<dbReference type="EC" id="2.7.1.-" evidence="23"/>
<keyword evidence="7" id="KW-0021">Allosteric enzyme</keyword>
<comment type="subunit">
    <text evidence="20">Monomer. Interacts with TIGAR; the interaction increases hexokinase activity in a hypoxia- and HIF1A-dependent manner.</text>
</comment>
<comment type="function">
    <text evidence="19">Catalyzes the phosphorylation of hexose, such as D-glucose and D-fructose, to hexose 6-phosphate (D-glucose 6-phosphate and D-fructose 6-phosphate, respectively). Mediates the initial step of glycolysis by catalyzing phosphorylation of D-glucose to D-glucose 6-phosphate. Plays a key role in maintaining the integrity of the outer mitochondrial membrane by preventing the release of apoptogenic molecules from the intermembrane space and subsequent apoptosis.</text>
</comment>
<evidence type="ECO:0000256" key="16">
    <source>
        <dbReference type="ARBA" id="ARBA00023136"/>
    </source>
</evidence>
<dbReference type="GO" id="GO:0004340">
    <property type="term" value="F:glucokinase activity"/>
    <property type="evidence" value="ECO:0007669"/>
    <property type="project" value="TreeGrafter"/>
</dbReference>
<dbReference type="SUPFAM" id="SSF53067">
    <property type="entry name" value="Actin-like ATPase domain"/>
    <property type="match status" value="1"/>
</dbReference>
<evidence type="ECO:0000313" key="27">
    <source>
        <dbReference type="Proteomes" id="UP001152622"/>
    </source>
</evidence>
<dbReference type="GO" id="GO:0008865">
    <property type="term" value="F:fructokinase activity"/>
    <property type="evidence" value="ECO:0007669"/>
    <property type="project" value="TreeGrafter"/>
</dbReference>